<comment type="caution">
    <text evidence="1">The sequence shown here is derived from an EMBL/GenBank/DDBJ whole genome shotgun (WGS) entry which is preliminary data.</text>
</comment>
<dbReference type="Proteomes" id="UP000287651">
    <property type="component" value="Unassembled WGS sequence"/>
</dbReference>
<organism evidence="1 2">
    <name type="scientific">Ensete ventricosum</name>
    <name type="common">Abyssinian banana</name>
    <name type="synonym">Musa ensete</name>
    <dbReference type="NCBI Taxonomy" id="4639"/>
    <lineage>
        <taxon>Eukaryota</taxon>
        <taxon>Viridiplantae</taxon>
        <taxon>Streptophyta</taxon>
        <taxon>Embryophyta</taxon>
        <taxon>Tracheophyta</taxon>
        <taxon>Spermatophyta</taxon>
        <taxon>Magnoliopsida</taxon>
        <taxon>Liliopsida</taxon>
        <taxon>Zingiberales</taxon>
        <taxon>Musaceae</taxon>
        <taxon>Ensete</taxon>
    </lineage>
</organism>
<sequence length="118" mass="12795">MKSTNGPKPHAYLLRRKEKGEGTAEGCSAAISWYGKEKAFLFMPVDEDHGLKGGVVSCGRFESITTSCCGPFTSSLSARSVSSISCKLHRRLPLSGIKTSFYELDMGHGIRKTRHGVA</sequence>
<dbReference type="AlphaFoldDB" id="A0A426X468"/>
<proteinExistence type="predicted"/>
<protein>
    <submittedName>
        <fullName evidence="1">Uncharacterized protein</fullName>
    </submittedName>
</protein>
<reference evidence="1 2" key="1">
    <citation type="journal article" date="2014" name="Agronomy (Basel)">
        <title>A Draft Genome Sequence for Ensete ventricosum, the Drought-Tolerant Tree Against Hunger.</title>
        <authorList>
            <person name="Harrison J."/>
            <person name="Moore K.A."/>
            <person name="Paszkiewicz K."/>
            <person name="Jones T."/>
            <person name="Grant M."/>
            <person name="Ambacheew D."/>
            <person name="Muzemil S."/>
            <person name="Studholme D.J."/>
        </authorList>
    </citation>
    <scope>NUCLEOTIDE SEQUENCE [LARGE SCALE GENOMIC DNA]</scope>
</reference>
<evidence type="ECO:0000313" key="1">
    <source>
        <dbReference type="EMBL" id="RRT34287.1"/>
    </source>
</evidence>
<name>A0A426X468_ENSVE</name>
<accession>A0A426X468</accession>
<dbReference type="EMBL" id="AMZH03027109">
    <property type="protein sequence ID" value="RRT34287.1"/>
    <property type="molecule type" value="Genomic_DNA"/>
</dbReference>
<gene>
    <name evidence="1" type="ORF">B296_00057626</name>
</gene>
<evidence type="ECO:0000313" key="2">
    <source>
        <dbReference type="Proteomes" id="UP000287651"/>
    </source>
</evidence>